<dbReference type="GO" id="GO:0005737">
    <property type="term" value="C:cytoplasm"/>
    <property type="evidence" value="ECO:0007669"/>
    <property type="project" value="UniProtKB-SubCell"/>
</dbReference>
<feature type="domain" description="CS" evidence="6">
    <location>
        <begin position="300"/>
        <end position="391"/>
    </location>
</feature>
<dbReference type="PROSITE" id="PS51203">
    <property type="entry name" value="CS"/>
    <property type="match status" value="1"/>
</dbReference>
<evidence type="ECO:0000256" key="3">
    <source>
        <dbReference type="ARBA" id="ARBA00018915"/>
    </source>
</evidence>
<reference evidence="7" key="1">
    <citation type="journal article" date="2020" name="Microb. Genom.">
        <title>Genetic diversity of clinical and environmental Mucorales isolates obtained from an investigation of mucormycosis cases among solid organ transplant recipients.</title>
        <authorList>
            <person name="Nguyen M.H."/>
            <person name="Kaul D."/>
            <person name="Muto C."/>
            <person name="Cheng S.J."/>
            <person name="Richter R.A."/>
            <person name="Bruno V.M."/>
            <person name="Liu G."/>
            <person name="Beyhan S."/>
            <person name="Sundermann A.J."/>
            <person name="Mounaud S."/>
            <person name="Pasculle A.W."/>
            <person name="Nierman W.C."/>
            <person name="Driscoll E."/>
            <person name="Cumbie R."/>
            <person name="Clancy C.J."/>
            <person name="Dupont C.L."/>
        </authorList>
    </citation>
    <scope>NUCLEOTIDE SEQUENCE</scope>
    <source>
        <strain evidence="7">GL16</strain>
    </source>
</reference>
<evidence type="ECO:0000313" key="7">
    <source>
        <dbReference type="EMBL" id="KAG1554227.1"/>
    </source>
</evidence>
<sequence length="601" mass="67894">MSKMNTRLAHDATKINPKFEGYKLQPCIDITNISRTDLSEGGIQLDSISIKDHHRLGFRDLQARIRQSHLFYGYPLDENRSSSFIIDKEYQVHMVLYDKSTKTSQFHFISQLIKPLGSVPSFTEPDSRVPIESQSSSIVAISHELILASNGVGDIELIGIEEKDGKILGASLGSVCYMGKGDEGIQPVPCYLLTARRVKGKIILVVYSRAASKNTEFNIATLEIEIPTEHTPKHVEDGSFELYLKTLHIQIGPEVPVYCAITPSGERCILGSETKYNRVHPKIEAVEEEETPMEVDSQDEKEPLYKWSQEGQDITVWIQLPPNTPKSSINCKFIHDHLSLIVQDTPITFPFRKLWSTVRVDECVWTLDANRGLLTLFMSKVDENTRWPQLFDKDDGVLETLSAIELSEISQKLVKFTSEDSEQQYLKAAQHPAATDMDEDIDEAGQPVVFSVYDTLGNEVEEFSSGAYRWISQSFDAFKSLPSICLQMDVDGIVYELSEGKDHSIQIKHTATFDAFAFVKASKRDARYILHDPSLFFTCVIESTRNAYIYFHHDDKRLFETQTLVDLTLGDKVDVVGAQLVMKNTLMVLTEAHVIVIELLL</sequence>
<proteinExistence type="predicted"/>
<keyword evidence="5" id="KW-0539">Nucleus</keyword>
<dbReference type="PANTHER" id="PTHR21664">
    <property type="entry name" value="CHRONIC MYELOGENOUS LEUKEMIA TUMOR ANTIGEN 66"/>
    <property type="match status" value="1"/>
</dbReference>
<dbReference type="SUPFAM" id="SSF49764">
    <property type="entry name" value="HSP20-like chaperones"/>
    <property type="match status" value="1"/>
</dbReference>
<gene>
    <name evidence="7" type="ORF">G6F51_000092</name>
</gene>
<evidence type="ECO:0000256" key="2">
    <source>
        <dbReference type="ARBA" id="ARBA00004496"/>
    </source>
</evidence>
<evidence type="ECO:0000256" key="1">
    <source>
        <dbReference type="ARBA" id="ARBA00004123"/>
    </source>
</evidence>
<dbReference type="AlphaFoldDB" id="A0A9P7CI51"/>
<dbReference type="Pfam" id="PF04969">
    <property type="entry name" value="CS"/>
    <property type="match status" value="1"/>
</dbReference>
<dbReference type="InterPro" id="IPR007052">
    <property type="entry name" value="CS_dom"/>
</dbReference>
<evidence type="ECO:0000313" key="8">
    <source>
        <dbReference type="Proteomes" id="UP000717996"/>
    </source>
</evidence>
<dbReference type="OMA" id="DTRFVHH"/>
<organism evidence="7 8">
    <name type="scientific">Rhizopus oryzae</name>
    <name type="common">Mucormycosis agent</name>
    <name type="synonym">Rhizopus arrhizus var. delemar</name>
    <dbReference type="NCBI Taxonomy" id="64495"/>
    <lineage>
        <taxon>Eukaryota</taxon>
        <taxon>Fungi</taxon>
        <taxon>Fungi incertae sedis</taxon>
        <taxon>Mucoromycota</taxon>
        <taxon>Mucoromycotina</taxon>
        <taxon>Mucoromycetes</taxon>
        <taxon>Mucorales</taxon>
        <taxon>Mucorineae</taxon>
        <taxon>Rhizopodaceae</taxon>
        <taxon>Rhizopus</taxon>
    </lineage>
</organism>
<evidence type="ECO:0000256" key="5">
    <source>
        <dbReference type="ARBA" id="ARBA00023242"/>
    </source>
</evidence>
<dbReference type="EMBL" id="JAANIT010000004">
    <property type="protein sequence ID" value="KAG1554227.1"/>
    <property type="molecule type" value="Genomic_DNA"/>
</dbReference>
<dbReference type="Gene3D" id="2.60.40.790">
    <property type="match status" value="1"/>
</dbReference>
<comment type="caution">
    <text evidence="7">The sequence shown here is derived from an EMBL/GenBank/DDBJ whole genome shotgun (WGS) entry which is preliminary data.</text>
</comment>
<dbReference type="PANTHER" id="PTHR21664:SF1">
    <property type="entry name" value="NUDC DOMAIN-CONTAINING PROTEIN 1"/>
    <property type="match status" value="1"/>
</dbReference>
<name>A0A9P7CI51_RHIOR</name>
<protein>
    <recommendedName>
        <fullName evidence="3">NudC domain-containing protein 1</fullName>
    </recommendedName>
</protein>
<accession>A0A9P7CI51</accession>
<comment type="subcellular location">
    <subcellularLocation>
        <location evidence="2">Cytoplasm</location>
    </subcellularLocation>
    <subcellularLocation>
        <location evidence="1">Nucleus</location>
    </subcellularLocation>
</comment>
<keyword evidence="4" id="KW-0963">Cytoplasm</keyword>
<dbReference type="CDD" id="cd06467">
    <property type="entry name" value="p23_NUDC_like"/>
    <property type="match status" value="1"/>
</dbReference>
<dbReference type="InterPro" id="IPR037895">
    <property type="entry name" value="NUDCD1"/>
</dbReference>
<dbReference type="InterPro" id="IPR008978">
    <property type="entry name" value="HSP20-like_chaperone"/>
</dbReference>
<dbReference type="GO" id="GO:0005634">
    <property type="term" value="C:nucleus"/>
    <property type="evidence" value="ECO:0007669"/>
    <property type="project" value="UniProtKB-SubCell"/>
</dbReference>
<evidence type="ECO:0000259" key="6">
    <source>
        <dbReference type="PROSITE" id="PS51203"/>
    </source>
</evidence>
<dbReference type="Proteomes" id="UP000717996">
    <property type="component" value="Unassembled WGS sequence"/>
</dbReference>
<evidence type="ECO:0000256" key="4">
    <source>
        <dbReference type="ARBA" id="ARBA00022490"/>
    </source>
</evidence>